<evidence type="ECO:0000256" key="1">
    <source>
        <dbReference type="SAM" id="Phobius"/>
    </source>
</evidence>
<feature type="transmembrane region" description="Helical" evidence="1">
    <location>
        <begin position="34"/>
        <end position="53"/>
    </location>
</feature>
<sequence>MIAVLSRPRLLLISALPIVGSVFAALFDRDFWFAVPLAAVLTITVGAISFLVNRSGAWSVHALIGGIIGWVASIAILMNLQI</sequence>
<dbReference type="Proteomes" id="UP000326857">
    <property type="component" value="Unassembled WGS sequence"/>
</dbReference>
<protein>
    <submittedName>
        <fullName evidence="2">Uncharacterized protein</fullName>
    </submittedName>
</protein>
<keyword evidence="1" id="KW-1133">Transmembrane helix</keyword>
<evidence type="ECO:0000313" key="3">
    <source>
        <dbReference type="Proteomes" id="UP000326857"/>
    </source>
</evidence>
<dbReference type="EMBL" id="CABVLI010000043">
    <property type="protein sequence ID" value="VVT24765.1"/>
    <property type="molecule type" value="Genomic_DNA"/>
</dbReference>
<accession>A0A5E8A743</accession>
<name>A0A5E8A743_9SPHN</name>
<evidence type="ECO:0000313" key="2">
    <source>
        <dbReference type="EMBL" id="VVT24765.1"/>
    </source>
</evidence>
<feature type="transmembrane region" description="Helical" evidence="1">
    <location>
        <begin position="60"/>
        <end position="80"/>
    </location>
</feature>
<dbReference type="AlphaFoldDB" id="A0A5E8A743"/>
<keyword evidence="1" id="KW-0472">Membrane</keyword>
<gene>
    <name evidence="2" type="ORF">SPHINGO391_480150</name>
</gene>
<keyword evidence="1" id="KW-0812">Transmembrane</keyword>
<proteinExistence type="predicted"/>
<reference evidence="2 3" key="1">
    <citation type="submission" date="2019-09" db="EMBL/GenBank/DDBJ databases">
        <authorList>
            <person name="Dittami M. S."/>
        </authorList>
    </citation>
    <scope>NUCLEOTIDE SEQUENCE [LARGE SCALE GENOMIC DNA]</scope>
    <source>
        <strain evidence="2">SPHINGO391</strain>
    </source>
</reference>
<organism evidence="2 3">
    <name type="scientific">Sphingomonas aurantiaca</name>
    <dbReference type="NCBI Taxonomy" id="185949"/>
    <lineage>
        <taxon>Bacteria</taxon>
        <taxon>Pseudomonadati</taxon>
        <taxon>Pseudomonadota</taxon>
        <taxon>Alphaproteobacteria</taxon>
        <taxon>Sphingomonadales</taxon>
        <taxon>Sphingomonadaceae</taxon>
        <taxon>Sphingomonas</taxon>
    </lineage>
</organism>